<dbReference type="GO" id="GO:0016020">
    <property type="term" value="C:membrane"/>
    <property type="evidence" value="ECO:0007669"/>
    <property type="project" value="UniProtKB-SubCell"/>
</dbReference>
<evidence type="ECO:0000256" key="3">
    <source>
        <dbReference type="ARBA" id="ARBA00022989"/>
    </source>
</evidence>
<evidence type="ECO:0000256" key="4">
    <source>
        <dbReference type="ARBA" id="ARBA00023136"/>
    </source>
</evidence>
<name>A9Q1G0_9EURO</name>
<dbReference type="EMBL" id="EF429247">
    <property type="protein sequence ID" value="ABV48737.1"/>
    <property type="molecule type" value="Genomic_DNA"/>
</dbReference>
<evidence type="ECO:0000256" key="1">
    <source>
        <dbReference type="ARBA" id="ARBA00004141"/>
    </source>
</evidence>
<dbReference type="InterPro" id="IPR045863">
    <property type="entry name" value="CorA_TM1_TM2"/>
</dbReference>
<dbReference type="SUPFAM" id="SSF144083">
    <property type="entry name" value="Magnesium transport protein CorA, transmembrane region"/>
    <property type="match status" value="1"/>
</dbReference>
<feature type="transmembrane region" description="Helical" evidence="5">
    <location>
        <begin position="340"/>
        <end position="364"/>
    </location>
</feature>
<dbReference type="Gene3D" id="1.20.58.340">
    <property type="entry name" value="Magnesium transport protein CorA, transmembrane region"/>
    <property type="match status" value="1"/>
</dbReference>
<feature type="transmembrane region" description="Helical" evidence="5">
    <location>
        <begin position="376"/>
        <end position="397"/>
    </location>
</feature>
<evidence type="ECO:0000256" key="5">
    <source>
        <dbReference type="SAM" id="Phobius"/>
    </source>
</evidence>
<dbReference type="Pfam" id="PF01544">
    <property type="entry name" value="CorA"/>
    <property type="match status" value="1"/>
</dbReference>
<evidence type="ECO:0000256" key="2">
    <source>
        <dbReference type="ARBA" id="ARBA00022692"/>
    </source>
</evidence>
<proteinExistence type="predicted"/>
<sequence length="422" mass="48463">MLGAVCPSPRPSASYDVSTGGQQIKRKYRQTRGKKFKTRALSIRNNGNFDGFSVERMYGLWILWLLTFANEARGSAQHRQVLSDSFCMPDLWWSDHLDNANGYFGCEATRDGGSITGFNTWSFFEVKYLHRNGVDYYWSKINVFTRWLPSTKQTCILLFDPTDDLSVPLLNPYPSQLNDPFGVYSGILEEVSRLQEYAVWAIRDHVRGIEKEGSPSTTKPQPNYRRLHDIARHAIHVTESLDVAVQNVDHIIKQHELYASLWAEGSTPDIRQHASFQDTSSRLSFFQSHIESIRHRSISNQKRLQNEIQLAFNIVSQHDTRLTVDISAAARSDSATMKTLAFVTLTFLPPTFICAIFSMSFFNFDRNAGWAVSDKFWIYWVFAIPTTIATTVVWQYWHKIFPSHSNATLDKKDRRDTMSSNV</sequence>
<evidence type="ECO:0000313" key="6">
    <source>
        <dbReference type="EMBL" id="ABV48737.1"/>
    </source>
</evidence>
<keyword evidence="4 5" id="KW-0472">Membrane</keyword>
<organism evidence="6">
    <name type="scientific">Penicillium lilacinoechinulatum</name>
    <dbReference type="NCBI Taxonomy" id="451136"/>
    <lineage>
        <taxon>Eukaryota</taxon>
        <taxon>Fungi</taxon>
        <taxon>Dikarya</taxon>
        <taxon>Ascomycota</taxon>
        <taxon>Pezizomycotina</taxon>
        <taxon>Eurotiomycetes</taxon>
        <taxon>Eurotiomycetidae</taxon>
        <taxon>Eurotiales</taxon>
        <taxon>Aspergillaceae</taxon>
        <taxon>Penicillium</taxon>
    </lineage>
</organism>
<keyword evidence="3 5" id="KW-1133">Transmembrane helix</keyword>
<dbReference type="InterPro" id="IPR002523">
    <property type="entry name" value="MgTranspt_CorA/ZnTranspt_ZntB"/>
</dbReference>
<dbReference type="AlphaFoldDB" id="A9Q1G0"/>
<accession>A9Q1G0</accession>
<reference evidence="6" key="1">
    <citation type="journal article" date="2007" name="BMC Evol. Biol.">
        <title>Origin and distribution of epipolythiodioxopiperazine (ETP) gene clusters in filamentous ascomycetes.</title>
        <authorList>
            <person name="Patron N.J."/>
            <person name="Waller R.F."/>
            <person name="Cozijnsen A.J."/>
            <person name="Straney D.C."/>
            <person name="Gardiner D.M."/>
            <person name="Nierman W.C."/>
            <person name="Howlett B.J."/>
        </authorList>
    </citation>
    <scope>NUCLEOTIDE SEQUENCE</scope>
    <source>
        <strain evidence="6">IBT 28164</strain>
    </source>
</reference>
<comment type="subcellular location">
    <subcellularLocation>
        <location evidence="1">Membrane</location>
        <topology evidence="1">Multi-pass membrane protein</topology>
    </subcellularLocation>
</comment>
<keyword evidence="2 5" id="KW-0812">Transmembrane</keyword>
<evidence type="ECO:0008006" key="7">
    <source>
        <dbReference type="Google" id="ProtNLM"/>
    </source>
</evidence>
<protein>
    <recommendedName>
        <fullName evidence="7">Mg2+ transporter protein, CorA-like/Zinc transport protein ZntB</fullName>
    </recommendedName>
</protein>
<dbReference type="GO" id="GO:0046873">
    <property type="term" value="F:metal ion transmembrane transporter activity"/>
    <property type="evidence" value="ECO:0007669"/>
    <property type="project" value="InterPro"/>
</dbReference>